<dbReference type="AlphaFoldDB" id="A0A2M7RAE9"/>
<dbReference type="Proteomes" id="UP000229449">
    <property type="component" value="Unassembled WGS sequence"/>
</dbReference>
<evidence type="ECO:0000313" key="2">
    <source>
        <dbReference type="EMBL" id="PIY93749.1"/>
    </source>
</evidence>
<organism evidence="2 3">
    <name type="scientific">Candidatus Magasanikbacteria bacterium CG_4_10_14_0_8_um_filter_32_14</name>
    <dbReference type="NCBI Taxonomy" id="1974640"/>
    <lineage>
        <taxon>Bacteria</taxon>
        <taxon>Candidatus Magasanikiibacteriota</taxon>
    </lineage>
</organism>
<evidence type="ECO:0000256" key="1">
    <source>
        <dbReference type="SAM" id="MobiDB-lite"/>
    </source>
</evidence>
<dbReference type="EMBL" id="PFMA01000001">
    <property type="protein sequence ID" value="PIY93749.1"/>
    <property type="molecule type" value="Genomic_DNA"/>
</dbReference>
<name>A0A2M7RAE9_9BACT</name>
<proteinExistence type="predicted"/>
<comment type="caution">
    <text evidence="2">The sequence shown here is derived from an EMBL/GenBank/DDBJ whole genome shotgun (WGS) entry which is preliminary data.</text>
</comment>
<reference evidence="3" key="1">
    <citation type="submission" date="2017-09" db="EMBL/GenBank/DDBJ databases">
        <title>Depth-based differentiation of microbial function through sediment-hosted aquifers and enrichment of novel symbionts in the deep terrestrial subsurface.</title>
        <authorList>
            <person name="Probst A.J."/>
            <person name="Ladd B."/>
            <person name="Jarett J.K."/>
            <person name="Geller-Mcgrath D.E."/>
            <person name="Sieber C.M.K."/>
            <person name="Emerson J.B."/>
            <person name="Anantharaman K."/>
            <person name="Thomas B.C."/>
            <person name="Malmstrom R."/>
            <person name="Stieglmeier M."/>
            <person name="Klingl A."/>
            <person name="Woyke T."/>
            <person name="Ryan C.M."/>
            <person name="Banfield J.F."/>
        </authorList>
    </citation>
    <scope>NUCLEOTIDE SEQUENCE [LARGE SCALE GENOMIC DNA]</scope>
</reference>
<accession>A0A2M7RAE9</accession>
<feature type="non-terminal residue" evidence="2">
    <location>
        <position position="1"/>
    </location>
</feature>
<evidence type="ECO:0000313" key="3">
    <source>
        <dbReference type="Proteomes" id="UP000229449"/>
    </source>
</evidence>
<feature type="compositionally biased region" description="Low complexity" evidence="1">
    <location>
        <begin position="74"/>
        <end position="92"/>
    </location>
</feature>
<gene>
    <name evidence="2" type="ORF">COY69_00025</name>
</gene>
<feature type="region of interest" description="Disordered" evidence="1">
    <location>
        <begin position="74"/>
        <end position="114"/>
    </location>
</feature>
<sequence length="114" mass="12319">VDSVDTTGFTIRIRPVVNQDIIINWYAFGQVFDDNTSSILNTTESSSSSGSDNLTDLANNYLADHNLILDDTLENSTSTESISSDEITSSTEDNIDISDVTTTIGTEDVTSTTK</sequence>
<protein>
    <submittedName>
        <fullName evidence="2">Uncharacterized protein</fullName>
    </submittedName>
</protein>
<feature type="compositionally biased region" description="Polar residues" evidence="1">
    <location>
        <begin position="99"/>
        <end position="114"/>
    </location>
</feature>